<evidence type="ECO:0000313" key="3">
    <source>
        <dbReference type="Proteomes" id="UP000076881"/>
    </source>
</evidence>
<dbReference type="GO" id="GO:0004364">
    <property type="term" value="F:glutathione transferase activity"/>
    <property type="evidence" value="ECO:0007669"/>
    <property type="project" value="TreeGrafter"/>
</dbReference>
<dbReference type="SUPFAM" id="SSF52833">
    <property type="entry name" value="Thioredoxin-like"/>
    <property type="match status" value="1"/>
</dbReference>
<proteinExistence type="predicted"/>
<dbReference type="GO" id="GO:0006749">
    <property type="term" value="P:glutathione metabolic process"/>
    <property type="evidence" value="ECO:0007669"/>
    <property type="project" value="TreeGrafter"/>
</dbReference>
<dbReference type="InterPro" id="IPR004045">
    <property type="entry name" value="Glutathione_S-Trfase_N"/>
</dbReference>
<dbReference type="GO" id="GO:0016034">
    <property type="term" value="F:maleylacetoacetate isomerase activity"/>
    <property type="evidence" value="ECO:0007669"/>
    <property type="project" value="TreeGrafter"/>
</dbReference>
<name>A0A162IS33_CORDF</name>
<sequence length="293" mass="32174">MSKMQVYSFVGSQWAGVAHLALAEKGFTPGADYDIQEIDLGNADNFSPAYLAINPNGTVPSLTAPSLASPLTSSIDILRHLDSLRPDAHPLVLRDNSNNNNSDRAQQIIDLVHSPQVDTNILFFRARSVAELDAKKRGWHKDFIDTRQQRLETERAAAAGASHPFYKPKLAENGTLYDIYAKPAGHADDDAFFAESSDLYRGFAAGMAELETLLVLPYAAGASLSEADFHVIPWLAHAMVAAESDIHQVQDFSTLEKVLAESVPGFKVGPRTRAWWKTVAEEASFQKVFPQLH</sequence>
<dbReference type="Gene3D" id="3.40.30.10">
    <property type="entry name" value="Glutaredoxin"/>
    <property type="match status" value="1"/>
</dbReference>
<dbReference type="Gene3D" id="1.20.1050.10">
    <property type="match status" value="1"/>
</dbReference>
<gene>
    <name evidence="2" type="ORF">LEL_06219</name>
</gene>
<keyword evidence="3" id="KW-1185">Reference proteome</keyword>
<dbReference type="PANTHER" id="PTHR42673">
    <property type="entry name" value="MALEYLACETOACETATE ISOMERASE"/>
    <property type="match status" value="1"/>
</dbReference>
<dbReference type="GO" id="GO:0006559">
    <property type="term" value="P:L-phenylalanine catabolic process"/>
    <property type="evidence" value="ECO:0007669"/>
    <property type="project" value="TreeGrafter"/>
</dbReference>
<dbReference type="OrthoDB" id="412788at2759"/>
<organism evidence="2 3">
    <name type="scientific">Akanthomyces lecanii RCEF 1005</name>
    <dbReference type="NCBI Taxonomy" id="1081108"/>
    <lineage>
        <taxon>Eukaryota</taxon>
        <taxon>Fungi</taxon>
        <taxon>Dikarya</taxon>
        <taxon>Ascomycota</taxon>
        <taxon>Pezizomycotina</taxon>
        <taxon>Sordariomycetes</taxon>
        <taxon>Hypocreomycetidae</taxon>
        <taxon>Hypocreales</taxon>
        <taxon>Cordycipitaceae</taxon>
        <taxon>Akanthomyces</taxon>
        <taxon>Cordyceps confragosa</taxon>
    </lineage>
</organism>
<dbReference type="Pfam" id="PF13417">
    <property type="entry name" value="GST_N_3"/>
    <property type="match status" value="1"/>
</dbReference>
<evidence type="ECO:0000313" key="2">
    <source>
        <dbReference type="EMBL" id="OAA76535.1"/>
    </source>
</evidence>
<dbReference type="PROSITE" id="PS50404">
    <property type="entry name" value="GST_NTER"/>
    <property type="match status" value="1"/>
</dbReference>
<dbReference type="STRING" id="1081108.A0A162IS33"/>
<dbReference type="Proteomes" id="UP000076881">
    <property type="component" value="Unassembled WGS sequence"/>
</dbReference>
<dbReference type="AlphaFoldDB" id="A0A162IS33"/>
<comment type="caution">
    <text evidence="2">The sequence shown here is derived from an EMBL/GenBank/DDBJ whole genome shotgun (WGS) entry which is preliminary data.</text>
</comment>
<dbReference type="PANTHER" id="PTHR42673:SF4">
    <property type="entry name" value="MALEYLACETOACETATE ISOMERASE"/>
    <property type="match status" value="1"/>
</dbReference>
<accession>A0A162IS33</accession>
<protein>
    <submittedName>
        <fullName evidence="2">Thioredoxin-like fold protein</fullName>
    </submittedName>
</protein>
<dbReference type="EMBL" id="AZHF01000004">
    <property type="protein sequence ID" value="OAA76535.1"/>
    <property type="molecule type" value="Genomic_DNA"/>
</dbReference>
<dbReference type="InterPro" id="IPR036249">
    <property type="entry name" value="Thioredoxin-like_sf"/>
</dbReference>
<feature type="domain" description="GST N-terminal" evidence="1">
    <location>
        <begin position="2"/>
        <end position="89"/>
    </location>
</feature>
<reference evidence="2 3" key="1">
    <citation type="journal article" date="2016" name="Genome Biol. Evol.">
        <title>Divergent and convergent evolution of fungal pathogenicity.</title>
        <authorList>
            <person name="Shang Y."/>
            <person name="Xiao G."/>
            <person name="Zheng P."/>
            <person name="Cen K."/>
            <person name="Zhan S."/>
            <person name="Wang C."/>
        </authorList>
    </citation>
    <scope>NUCLEOTIDE SEQUENCE [LARGE SCALE GENOMIC DNA]</scope>
    <source>
        <strain evidence="2 3">RCEF 1005</strain>
    </source>
</reference>
<evidence type="ECO:0000259" key="1">
    <source>
        <dbReference type="PROSITE" id="PS50404"/>
    </source>
</evidence>
<dbReference type="CDD" id="cd00570">
    <property type="entry name" value="GST_N_family"/>
    <property type="match status" value="1"/>
</dbReference>